<dbReference type="AlphaFoldDB" id="A0A1W2AG57"/>
<dbReference type="Proteomes" id="UP000192678">
    <property type="component" value="Unassembled WGS sequence"/>
</dbReference>
<organism evidence="1 2">
    <name type="scientific">Pedobacter nyackensis</name>
    <dbReference type="NCBI Taxonomy" id="475255"/>
    <lineage>
        <taxon>Bacteria</taxon>
        <taxon>Pseudomonadati</taxon>
        <taxon>Bacteroidota</taxon>
        <taxon>Sphingobacteriia</taxon>
        <taxon>Sphingobacteriales</taxon>
        <taxon>Sphingobacteriaceae</taxon>
        <taxon>Pedobacter</taxon>
    </lineage>
</organism>
<keyword evidence="2" id="KW-1185">Reference proteome</keyword>
<gene>
    <name evidence="1" type="ORF">SAMN04488101_101574</name>
</gene>
<reference evidence="1 2" key="1">
    <citation type="submission" date="2017-04" db="EMBL/GenBank/DDBJ databases">
        <authorList>
            <person name="Afonso C.L."/>
            <person name="Miller P.J."/>
            <person name="Scott M.A."/>
            <person name="Spackman E."/>
            <person name="Goraichik I."/>
            <person name="Dimitrov K.M."/>
            <person name="Suarez D.L."/>
            <person name="Swayne D.E."/>
        </authorList>
    </citation>
    <scope>NUCLEOTIDE SEQUENCE [LARGE SCALE GENOMIC DNA]</scope>
    <source>
        <strain evidence="1 2">DSM 19625</strain>
    </source>
</reference>
<evidence type="ECO:0000313" key="2">
    <source>
        <dbReference type="Proteomes" id="UP000192678"/>
    </source>
</evidence>
<name>A0A1W2AG57_9SPHI</name>
<proteinExistence type="predicted"/>
<dbReference type="STRING" id="475255.SAMN04488101_101574"/>
<accession>A0A1W2AG57</accession>
<sequence length="49" mass="5732">MLHAIKHHAGCVVLTTKYAFYEQTWEDLPILAKRAKIPVCELEWLILHT</sequence>
<protein>
    <submittedName>
        <fullName evidence="1">Uncharacterized protein</fullName>
    </submittedName>
</protein>
<dbReference type="EMBL" id="FWYB01000001">
    <property type="protein sequence ID" value="SMC59614.1"/>
    <property type="molecule type" value="Genomic_DNA"/>
</dbReference>
<evidence type="ECO:0000313" key="1">
    <source>
        <dbReference type="EMBL" id="SMC59614.1"/>
    </source>
</evidence>